<evidence type="ECO:0000313" key="2">
    <source>
        <dbReference type="EMBL" id="MDT7525453.1"/>
    </source>
</evidence>
<proteinExistence type="predicted"/>
<dbReference type="Proteomes" id="UP001305027">
    <property type="component" value="Unassembled WGS sequence"/>
</dbReference>
<dbReference type="EMBL" id="JANFPJ010000008">
    <property type="protein sequence ID" value="MDT7525453.1"/>
    <property type="molecule type" value="Genomic_DNA"/>
</dbReference>
<evidence type="ECO:0000259" key="1">
    <source>
        <dbReference type="Pfam" id="PF04664"/>
    </source>
</evidence>
<reference evidence="2 3" key="1">
    <citation type="submission" date="2022-07" db="EMBL/GenBank/DDBJ databases">
        <title>Pseudidiomarina sp. nov, a marine bacterium isolated from Pacific Ocean.</title>
        <authorList>
            <person name="Wang Y."/>
        </authorList>
    </citation>
    <scope>NUCLEOTIDE SEQUENCE [LARGE SCALE GENOMIC DNA]</scope>
    <source>
        <strain evidence="2 3">GXY010</strain>
    </source>
</reference>
<sequence>MPDTASTNQQRLEQLKAFYTAGAANDRGYTLFDLWSKPDSWLERSHMFIQWMFPLITTSAGNMYAPVLDEPTINFLRNNARAQDNLVRSFVRFCALLGLKVINTEQGPQLAIGDNFAERKTDWFTFDSHNNARITRVLTSLKLLGREDLAKLMYEGLLKLMADEPGCGIGEYAVGRWRATLNQ</sequence>
<comment type="caution">
    <text evidence="2">The sequence shown here is derived from an EMBL/GenBank/DDBJ whole genome shotgun (WGS) entry which is preliminary data.</text>
</comment>
<feature type="domain" description="Opioid growth factor receptor (OGFr) conserved" evidence="1">
    <location>
        <begin position="31"/>
        <end position="148"/>
    </location>
</feature>
<keyword evidence="3" id="KW-1185">Reference proteome</keyword>
<dbReference type="RefSeq" id="WP_313932602.1">
    <property type="nucleotide sequence ID" value="NZ_JANFPJ010000008.1"/>
</dbReference>
<dbReference type="InterPro" id="IPR006757">
    <property type="entry name" value="OGF_rcpt"/>
</dbReference>
<name>A0ABU3KVD1_9GAMM</name>
<gene>
    <name evidence="2" type="ORF">NOG12_05085</name>
</gene>
<evidence type="ECO:0000313" key="3">
    <source>
        <dbReference type="Proteomes" id="UP001305027"/>
    </source>
</evidence>
<dbReference type="PANTHER" id="PTHR14015">
    <property type="entry name" value="OPIOID GROWTH FACTOR RECEPTOR OGFR ZETA-TYPE OPIOID RECEPTOR"/>
    <property type="match status" value="1"/>
</dbReference>
<accession>A0ABU3KVD1</accession>
<dbReference type="InterPro" id="IPR039574">
    <property type="entry name" value="OGFr"/>
</dbReference>
<organism evidence="2 3">
    <name type="scientific">Pseudidiomarina fusca</name>
    <dbReference type="NCBI Taxonomy" id="2965078"/>
    <lineage>
        <taxon>Bacteria</taxon>
        <taxon>Pseudomonadati</taxon>
        <taxon>Pseudomonadota</taxon>
        <taxon>Gammaproteobacteria</taxon>
        <taxon>Alteromonadales</taxon>
        <taxon>Idiomarinaceae</taxon>
        <taxon>Pseudidiomarina</taxon>
    </lineage>
</organism>
<dbReference type="Pfam" id="PF04664">
    <property type="entry name" value="OGFr_N"/>
    <property type="match status" value="1"/>
</dbReference>
<dbReference type="PANTHER" id="PTHR14015:SF2">
    <property type="entry name" value="OPIOID GROWTH FACTOR RECEPTOR (OGFR) CONSERVED DOMAIN-CONTAINING PROTEIN"/>
    <property type="match status" value="1"/>
</dbReference>
<protein>
    <submittedName>
        <fullName evidence="2">Opioid growth factor receptor-related protein</fullName>
    </submittedName>
</protein>
<keyword evidence="2" id="KW-0675">Receptor</keyword>